<dbReference type="Gene3D" id="2.60.120.200">
    <property type="match status" value="1"/>
</dbReference>
<feature type="compositionally biased region" description="Low complexity" evidence="1">
    <location>
        <begin position="139"/>
        <end position="159"/>
    </location>
</feature>
<evidence type="ECO:0000256" key="2">
    <source>
        <dbReference type="SAM" id="Phobius"/>
    </source>
</evidence>
<feature type="signal peptide" evidence="3">
    <location>
        <begin position="1"/>
        <end position="22"/>
    </location>
</feature>
<feature type="region of interest" description="Disordered" evidence="1">
    <location>
        <begin position="131"/>
        <end position="159"/>
    </location>
</feature>
<dbReference type="EMBL" id="JACVVK020000522">
    <property type="protein sequence ID" value="KAK7468118.1"/>
    <property type="molecule type" value="Genomic_DNA"/>
</dbReference>
<keyword evidence="2" id="KW-0812">Transmembrane</keyword>
<evidence type="ECO:0000256" key="1">
    <source>
        <dbReference type="SAM" id="MobiDB-lite"/>
    </source>
</evidence>
<keyword evidence="2" id="KW-0472">Membrane</keyword>
<dbReference type="AlphaFoldDB" id="A0ABD0JBE6"/>
<evidence type="ECO:0000313" key="4">
    <source>
        <dbReference type="EMBL" id="KAK7468118.1"/>
    </source>
</evidence>
<sequence length="418" mass="44724">MSTLKFMTAALLLLDLSSFVIAQTSNGNCNSAECVYTGLTASILSFQYAIPGGKMRKNCPLSVYLTTDTIRSLLWNSMWATRNNYTQAQMEISSPDHPFKILIEGKTTDNEPCASGGSKISIDNIMYEGVAPPTLSPPESTATSESHATSDTSSIPSAVSSSACDETLNAGVATGIGVGAVVVIALIVAALLNLRKGRTRKDKTKSQLASEETANTDTLERVVNASYQADNGHTTDVADTGLVYNGPNEVHPVTAPSTTQSGGAGQRSASAVSNRRGTEELYMNVDPYPGLNPEVCTISWCLTPRVGIRQQPLQTCSLPEESSSARTDTVTAETYDGLSARPDSKFYTTLTTKHPASTSETYEGLAPRPESKFYTDLATERTLQPDSTPENYELLTVTPESSHYTALTKSGHNMIKSK</sequence>
<feature type="region of interest" description="Disordered" evidence="1">
    <location>
        <begin position="255"/>
        <end position="275"/>
    </location>
</feature>
<organism evidence="4 5">
    <name type="scientific">Batillaria attramentaria</name>
    <dbReference type="NCBI Taxonomy" id="370345"/>
    <lineage>
        <taxon>Eukaryota</taxon>
        <taxon>Metazoa</taxon>
        <taxon>Spiralia</taxon>
        <taxon>Lophotrochozoa</taxon>
        <taxon>Mollusca</taxon>
        <taxon>Gastropoda</taxon>
        <taxon>Caenogastropoda</taxon>
        <taxon>Sorbeoconcha</taxon>
        <taxon>Cerithioidea</taxon>
        <taxon>Batillariidae</taxon>
        <taxon>Batillaria</taxon>
    </lineage>
</organism>
<keyword evidence="2" id="KW-1133">Transmembrane helix</keyword>
<proteinExistence type="predicted"/>
<comment type="caution">
    <text evidence="4">The sequence shown here is derived from an EMBL/GenBank/DDBJ whole genome shotgun (WGS) entry which is preliminary data.</text>
</comment>
<evidence type="ECO:0000256" key="3">
    <source>
        <dbReference type="SAM" id="SignalP"/>
    </source>
</evidence>
<reference evidence="4 5" key="1">
    <citation type="journal article" date="2023" name="Sci. Data">
        <title>Genome assembly of the Korean intertidal mud-creeper Batillaria attramentaria.</title>
        <authorList>
            <person name="Patra A.K."/>
            <person name="Ho P.T."/>
            <person name="Jun S."/>
            <person name="Lee S.J."/>
            <person name="Kim Y."/>
            <person name="Won Y.J."/>
        </authorList>
    </citation>
    <scope>NUCLEOTIDE SEQUENCE [LARGE SCALE GENOMIC DNA]</scope>
    <source>
        <strain evidence="4">Wonlab-2016</strain>
    </source>
</reference>
<gene>
    <name evidence="4" type="ORF">BaRGS_00036633</name>
</gene>
<dbReference type="Proteomes" id="UP001519460">
    <property type="component" value="Unassembled WGS sequence"/>
</dbReference>
<keyword evidence="3" id="KW-0732">Signal</keyword>
<feature type="transmembrane region" description="Helical" evidence="2">
    <location>
        <begin position="170"/>
        <end position="194"/>
    </location>
</feature>
<feature type="chain" id="PRO_5044783400" evidence="3">
    <location>
        <begin position="23"/>
        <end position="418"/>
    </location>
</feature>
<name>A0ABD0JBE6_9CAEN</name>
<protein>
    <submittedName>
        <fullName evidence="4">Uncharacterized protein</fullName>
    </submittedName>
</protein>
<evidence type="ECO:0000313" key="5">
    <source>
        <dbReference type="Proteomes" id="UP001519460"/>
    </source>
</evidence>
<accession>A0ABD0JBE6</accession>
<keyword evidence="5" id="KW-1185">Reference proteome</keyword>